<sequence length="537" mass="59565">MVENGQKVEDLDLKNEEQAKSTTTKAAVKTEIQENSAEPEFVLVKDVITGEVMELPTQADDNTLGLATLTHAFPGAHGLKYKTDNGVTRALLIDPTGTKFFAPNTGWSGKTFTVIFNNAATSSSSSSTAPLRAEPKWRSTSDQNAKRKKMMDDGNSTDSDHSTNGGHHHQVTAKQKRTDAPKPEAVIEEEKEEGRPTDLIVLGLPFKTTSEELKGYFSAYGNLVMCEVKRDMKGGSRGFGFIQFENFESQLKVLARPTHTIGGRRCEVKLPLSKKGDPESDFVGIERAKLFVGRLPEKIRESVLKSFFLEEAKKIDPKANILDVFIPKPFRSFAFITFNSTKLVRELIKKGDYIIEGSSVSVSSAAPKSEADSRNERGTVGSPEADSRNERGTVGSPLPDFTRFREWGRPTHQPPTDRFNEAAFIRPNEQRKRAFAETAYNSPHPMDMPYLPPPHMVAGANQQALASGFETLNLNQIPENMIHAYSYMHGASRNQMPGRGRQPPVMPRNGRYDYAQSNSRSMSTPYSRMDGFSYAPS</sequence>
<protein>
    <submittedName>
        <fullName evidence="2">RRM domain-containing protein</fullName>
    </submittedName>
</protein>
<proteinExistence type="predicted"/>
<accession>A0AC34QYJ4</accession>
<evidence type="ECO:0000313" key="1">
    <source>
        <dbReference type="Proteomes" id="UP000887576"/>
    </source>
</evidence>
<dbReference type="WBParaSite" id="JU765_v2.g20420.t1">
    <property type="protein sequence ID" value="JU765_v2.g20420.t1"/>
    <property type="gene ID" value="JU765_v2.g20420"/>
</dbReference>
<organism evidence="1 2">
    <name type="scientific">Panagrolaimus sp. JU765</name>
    <dbReference type="NCBI Taxonomy" id="591449"/>
    <lineage>
        <taxon>Eukaryota</taxon>
        <taxon>Metazoa</taxon>
        <taxon>Ecdysozoa</taxon>
        <taxon>Nematoda</taxon>
        <taxon>Chromadorea</taxon>
        <taxon>Rhabditida</taxon>
        <taxon>Tylenchina</taxon>
        <taxon>Panagrolaimomorpha</taxon>
        <taxon>Panagrolaimoidea</taxon>
        <taxon>Panagrolaimidae</taxon>
        <taxon>Panagrolaimus</taxon>
    </lineage>
</organism>
<name>A0AC34QYJ4_9BILA</name>
<dbReference type="Proteomes" id="UP000887576">
    <property type="component" value="Unplaced"/>
</dbReference>
<reference evidence="2" key="1">
    <citation type="submission" date="2022-11" db="UniProtKB">
        <authorList>
            <consortium name="WormBaseParasite"/>
        </authorList>
    </citation>
    <scope>IDENTIFICATION</scope>
</reference>
<evidence type="ECO:0000313" key="2">
    <source>
        <dbReference type="WBParaSite" id="JU765_v2.g20420.t1"/>
    </source>
</evidence>